<proteinExistence type="inferred from homology"/>
<dbReference type="PANTHER" id="PTHR33505:SF4">
    <property type="entry name" value="PROTEIN PREY, MITOCHONDRIAL"/>
    <property type="match status" value="1"/>
</dbReference>
<dbReference type="GO" id="GO:0005829">
    <property type="term" value="C:cytosol"/>
    <property type="evidence" value="ECO:0007669"/>
    <property type="project" value="TreeGrafter"/>
</dbReference>
<organism evidence="3 4">
    <name type="scientific">Phreatobacter aquaticus</name>
    <dbReference type="NCBI Taxonomy" id="2570229"/>
    <lineage>
        <taxon>Bacteria</taxon>
        <taxon>Pseudomonadati</taxon>
        <taxon>Pseudomonadota</taxon>
        <taxon>Alphaproteobacteria</taxon>
        <taxon>Hyphomicrobiales</taxon>
        <taxon>Phreatobacteraceae</taxon>
        <taxon>Phreatobacter</taxon>
    </lineage>
</organism>
<evidence type="ECO:0000313" key="4">
    <source>
        <dbReference type="Proteomes" id="UP000298588"/>
    </source>
</evidence>
<dbReference type="KEGG" id="paqt:E8L99_04175"/>
<dbReference type="HAMAP" id="MF_01187">
    <property type="entry name" value="UPF0434"/>
    <property type="match status" value="1"/>
</dbReference>
<feature type="compositionally biased region" description="Polar residues" evidence="2">
    <location>
        <begin position="1"/>
        <end position="18"/>
    </location>
</feature>
<dbReference type="OrthoDB" id="9812205at2"/>
<dbReference type="FunFam" id="2.20.25.10:FF:000002">
    <property type="entry name" value="UPF0434 protein YcaR"/>
    <property type="match status" value="1"/>
</dbReference>
<gene>
    <name evidence="3" type="ORF">E8L99_04175</name>
</gene>
<comment type="similarity">
    <text evidence="1">Belongs to the UPF0434 family.</text>
</comment>
<accession>A0A4D7QGR8</accession>
<reference evidence="3 4" key="1">
    <citation type="submission" date="2019-04" db="EMBL/GenBank/DDBJ databases">
        <title>Phreatobacter aquaticus sp. nov.</title>
        <authorList>
            <person name="Choi A."/>
            <person name="Baek K."/>
        </authorList>
    </citation>
    <scope>NUCLEOTIDE SEQUENCE [LARGE SCALE GENOMIC DNA]</scope>
    <source>
        <strain evidence="3 4">NMCR1094</strain>
    </source>
</reference>
<dbReference type="AlphaFoldDB" id="A0A4D7QGR8"/>
<feature type="region of interest" description="Disordered" evidence="2">
    <location>
        <begin position="1"/>
        <end position="21"/>
    </location>
</feature>
<dbReference type="Pfam" id="PF03966">
    <property type="entry name" value="Trm112p"/>
    <property type="match status" value="1"/>
</dbReference>
<dbReference type="Proteomes" id="UP000298588">
    <property type="component" value="Chromosome"/>
</dbReference>
<dbReference type="EMBL" id="CP039865">
    <property type="protein sequence ID" value="QCK85029.1"/>
    <property type="molecule type" value="Genomic_DNA"/>
</dbReference>
<evidence type="ECO:0000313" key="3">
    <source>
        <dbReference type="EMBL" id="QCK85029.1"/>
    </source>
</evidence>
<protein>
    <recommendedName>
        <fullName evidence="1">UPF0434 protein E8L99_04175</fullName>
    </recommendedName>
</protein>
<dbReference type="InterPro" id="IPR005651">
    <property type="entry name" value="Trm112-like"/>
</dbReference>
<evidence type="ECO:0000256" key="2">
    <source>
        <dbReference type="SAM" id="MobiDB-lite"/>
    </source>
</evidence>
<dbReference type="PANTHER" id="PTHR33505">
    <property type="entry name" value="ZGC:162634"/>
    <property type="match status" value="1"/>
</dbReference>
<evidence type="ECO:0000256" key="1">
    <source>
        <dbReference type="HAMAP-Rule" id="MF_01187"/>
    </source>
</evidence>
<keyword evidence="4" id="KW-1185">Reference proteome</keyword>
<sequence length="75" mass="8065">MTSDTTPDNATSVPQTRPGTVDPRLLEVLVCPVTKGTLDYDAAANELVSRGARLAYPIRDGIPIMLPEEARKLAD</sequence>
<name>A0A4D7QGR8_9HYPH</name>
<dbReference type="SUPFAM" id="SSF158997">
    <property type="entry name" value="Trm112p-like"/>
    <property type="match status" value="1"/>
</dbReference>
<dbReference type="RefSeq" id="WP_137098363.1">
    <property type="nucleotide sequence ID" value="NZ_CP039865.1"/>
</dbReference>
<dbReference type="Gene3D" id="2.20.25.10">
    <property type="match status" value="1"/>
</dbReference>